<evidence type="ECO:0000256" key="4">
    <source>
        <dbReference type="ARBA" id="ARBA00022679"/>
    </source>
</evidence>
<dbReference type="Gene3D" id="3.40.50.300">
    <property type="entry name" value="P-loop containing nucleotide triphosphate hydrolases"/>
    <property type="match status" value="1"/>
</dbReference>
<evidence type="ECO:0000256" key="8">
    <source>
        <dbReference type="ARBA" id="ARBA00022833"/>
    </source>
</evidence>
<dbReference type="GO" id="GO:0046104">
    <property type="term" value="P:thymidine metabolic process"/>
    <property type="evidence" value="ECO:0007669"/>
    <property type="project" value="TreeGrafter"/>
</dbReference>
<dbReference type="PIRSF" id="PIRSF035805">
    <property type="entry name" value="TK_cell"/>
    <property type="match status" value="1"/>
</dbReference>
<dbReference type="GO" id="GO:0005524">
    <property type="term" value="F:ATP binding"/>
    <property type="evidence" value="ECO:0007669"/>
    <property type="project" value="UniProtKB-KW"/>
</dbReference>
<keyword evidence="7" id="KW-0418">Kinase</keyword>
<dbReference type="PANTHER" id="PTHR11441">
    <property type="entry name" value="THYMIDINE KINASE"/>
    <property type="match status" value="1"/>
</dbReference>
<name>A0A6C0CV47_9ZZZZ</name>
<evidence type="ECO:0000256" key="9">
    <source>
        <dbReference type="ARBA" id="ARBA00022840"/>
    </source>
</evidence>
<evidence type="ECO:0000256" key="6">
    <source>
        <dbReference type="ARBA" id="ARBA00022741"/>
    </source>
</evidence>
<evidence type="ECO:0000256" key="3">
    <source>
        <dbReference type="ARBA" id="ARBA00022634"/>
    </source>
</evidence>
<accession>A0A6C0CV47</accession>
<evidence type="ECO:0000313" key="11">
    <source>
        <dbReference type="EMBL" id="QHT07579.1"/>
    </source>
</evidence>
<evidence type="ECO:0000256" key="5">
    <source>
        <dbReference type="ARBA" id="ARBA00022723"/>
    </source>
</evidence>
<keyword evidence="9" id="KW-0067">ATP-binding</keyword>
<evidence type="ECO:0000256" key="7">
    <source>
        <dbReference type="ARBA" id="ARBA00022777"/>
    </source>
</evidence>
<keyword evidence="4" id="KW-0808">Transferase</keyword>
<keyword evidence="3" id="KW-0237">DNA synthesis</keyword>
<dbReference type="Gene3D" id="3.30.60.20">
    <property type="match status" value="1"/>
</dbReference>
<dbReference type="GO" id="GO:0046872">
    <property type="term" value="F:metal ion binding"/>
    <property type="evidence" value="ECO:0007669"/>
    <property type="project" value="UniProtKB-KW"/>
</dbReference>
<proteinExistence type="inferred from homology"/>
<keyword evidence="5" id="KW-0479">Metal-binding</keyword>
<organism evidence="11">
    <name type="scientific">viral metagenome</name>
    <dbReference type="NCBI Taxonomy" id="1070528"/>
    <lineage>
        <taxon>unclassified sequences</taxon>
        <taxon>metagenomes</taxon>
        <taxon>organismal metagenomes</taxon>
    </lineage>
</organism>
<dbReference type="Pfam" id="PF00265">
    <property type="entry name" value="TK"/>
    <property type="match status" value="1"/>
</dbReference>
<dbReference type="GO" id="GO:0071897">
    <property type="term" value="P:DNA biosynthetic process"/>
    <property type="evidence" value="ECO:0007669"/>
    <property type="project" value="UniProtKB-KW"/>
</dbReference>
<evidence type="ECO:0000256" key="2">
    <source>
        <dbReference type="ARBA" id="ARBA00012118"/>
    </source>
</evidence>
<keyword evidence="6" id="KW-0547">Nucleotide-binding</keyword>
<comment type="catalytic activity">
    <reaction evidence="10">
        <text>thymidine + ATP = dTMP + ADP + H(+)</text>
        <dbReference type="Rhea" id="RHEA:19129"/>
        <dbReference type="ChEBI" id="CHEBI:15378"/>
        <dbReference type="ChEBI" id="CHEBI:17748"/>
        <dbReference type="ChEBI" id="CHEBI:30616"/>
        <dbReference type="ChEBI" id="CHEBI:63528"/>
        <dbReference type="ChEBI" id="CHEBI:456216"/>
        <dbReference type="EC" id="2.7.1.21"/>
    </reaction>
</comment>
<comment type="similarity">
    <text evidence="1">Belongs to the thymidine kinase family.</text>
</comment>
<dbReference type="InterPro" id="IPR027417">
    <property type="entry name" value="P-loop_NTPase"/>
</dbReference>
<dbReference type="PANTHER" id="PTHR11441:SF0">
    <property type="entry name" value="THYMIDINE KINASE, CYTOSOLIC"/>
    <property type="match status" value="1"/>
</dbReference>
<dbReference type="FunFam" id="3.40.50.300:FF:000948">
    <property type="entry name" value="Thymidine kinase"/>
    <property type="match status" value="1"/>
</dbReference>
<dbReference type="SUPFAM" id="SSF57716">
    <property type="entry name" value="Glucocorticoid receptor-like (DNA-binding domain)"/>
    <property type="match status" value="1"/>
</dbReference>
<dbReference type="EMBL" id="MN739483">
    <property type="protein sequence ID" value="QHT07579.1"/>
    <property type="molecule type" value="Genomic_DNA"/>
</dbReference>
<dbReference type="InterPro" id="IPR001267">
    <property type="entry name" value="Thymidine_kinase"/>
</dbReference>
<keyword evidence="8" id="KW-0862">Zinc</keyword>
<dbReference type="GO" id="GO:0004797">
    <property type="term" value="F:thymidine kinase activity"/>
    <property type="evidence" value="ECO:0007669"/>
    <property type="project" value="UniProtKB-EC"/>
</dbReference>
<dbReference type="EC" id="2.7.1.21" evidence="2"/>
<dbReference type="SUPFAM" id="SSF52540">
    <property type="entry name" value="P-loop containing nucleoside triphosphate hydrolases"/>
    <property type="match status" value="1"/>
</dbReference>
<sequence>MKSKLDIIIGCMFSGKTTELIKRIRTANILFKNNIMIINHKNDNRYSTKSYVCSHDKEAITAIPVIELTSLLFTTEFQDAKAIFIDEAQFFDDLYDFVCEALKHDKWVVVCGLDGDFQRKPFGQILNLIPISDSLCKLSALCTICNDGTPAIFSQRKVSSSETVLIGSDSDYEPVCRSHYQNPI</sequence>
<dbReference type="AlphaFoldDB" id="A0A6C0CV47"/>
<reference evidence="11" key="1">
    <citation type="journal article" date="2020" name="Nature">
        <title>Giant virus diversity and host interactions through global metagenomics.</title>
        <authorList>
            <person name="Schulz F."/>
            <person name="Roux S."/>
            <person name="Paez-Espino D."/>
            <person name="Jungbluth S."/>
            <person name="Walsh D.A."/>
            <person name="Denef V.J."/>
            <person name="McMahon K.D."/>
            <person name="Konstantinidis K.T."/>
            <person name="Eloe-Fadrosh E.A."/>
            <person name="Kyrpides N.C."/>
            <person name="Woyke T."/>
        </authorList>
    </citation>
    <scope>NUCLEOTIDE SEQUENCE</scope>
    <source>
        <strain evidence="11">GVMAG-M-3300021964-36</strain>
    </source>
</reference>
<protein>
    <recommendedName>
        <fullName evidence="2">thymidine kinase</fullName>
        <ecNumber evidence="2">2.7.1.21</ecNumber>
    </recommendedName>
</protein>
<evidence type="ECO:0000256" key="1">
    <source>
        <dbReference type="ARBA" id="ARBA00007587"/>
    </source>
</evidence>
<evidence type="ECO:0000256" key="10">
    <source>
        <dbReference type="ARBA" id="ARBA00048254"/>
    </source>
</evidence>